<keyword evidence="4" id="KW-0378">Hydrolase</keyword>
<feature type="transmembrane region" description="Helical" evidence="7">
    <location>
        <begin position="137"/>
        <end position="157"/>
    </location>
</feature>
<comment type="caution">
    <text evidence="9">The sequence shown here is derived from an EMBL/GenBank/DDBJ whole genome shotgun (WGS) entry which is preliminary data.</text>
</comment>
<dbReference type="GO" id="GO:0016020">
    <property type="term" value="C:membrane"/>
    <property type="evidence" value="ECO:0007669"/>
    <property type="project" value="UniProtKB-SubCell"/>
</dbReference>
<sequence length="203" mass="23589">MTIHIIIIIVVGLFSFAAFSRPELMARFQLNPWSVFHRKEYLRLLTHAFLHVDWTHLLINMFVFYSFSRAVLFYFGYYFEGFTDARFLLLFLTAIPISSLYSLFKYRNNPNYNAVGASGAVSAVVFASIFFDPYNPVYLFAIIPIPGIVFGVLYLVYSAYMARKQVDNVGHDAHFWGAVYGLIFPLFYEPRLILVFFEKLVSF</sequence>
<accession>A0A0E9M1Z5</accession>
<dbReference type="Pfam" id="PF01694">
    <property type="entry name" value="Rhomboid"/>
    <property type="match status" value="1"/>
</dbReference>
<gene>
    <name evidence="9" type="ORF">JCM15548_13482</name>
</gene>
<evidence type="ECO:0000256" key="5">
    <source>
        <dbReference type="ARBA" id="ARBA00022989"/>
    </source>
</evidence>
<dbReference type="GO" id="GO:0004252">
    <property type="term" value="F:serine-type endopeptidase activity"/>
    <property type="evidence" value="ECO:0007669"/>
    <property type="project" value="InterPro"/>
</dbReference>
<dbReference type="InterPro" id="IPR035952">
    <property type="entry name" value="Rhomboid-like_sf"/>
</dbReference>
<feature type="transmembrane region" description="Helical" evidence="7">
    <location>
        <begin position="169"/>
        <end position="188"/>
    </location>
</feature>
<dbReference type="PANTHER" id="PTHR43731">
    <property type="entry name" value="RHOMBOID PROTEASE"/>
    <property type="match status" value="1"/>
</dbReference>
<dbReference type="Gene3D" id="1.20.1540.10">
    <property type="entry name" value="Rhomboid-like"/>
    <property type="match status" value="1"/>
</dbReference>
<keyword evidence="5 7" id="KW-1133">Transmembrane helix</keyword>
<name>A0A0E9M1Z5_9BACT</name>
<protein>
    <submittedName>
        <fullName evidence="9">Rhomboid family protein</fullName>
    </submittedName>
</protein>
<proteinExistence type="inferred from homology"/>
<keyword evidence="3 7" id="KW-0812">Transmembrane</keyword>
<dbReference type="STRING" id="1236989.JCM15548_13482"/>
<reference evidence="9 10" key="1">
    <citation type="journal article" date="2015" name="Microbes Environ.">
        <title>Distribution and evolution of nitrogen fixation genes in the phylum bacteroidetes.</title>
        <authorList>
            <person name="Inoue J."/>
            <person name="Oshima K."/>
            <person name="Suda W."/>
            <person name="Sakamoto M."/>
            <person name="Iino T."/>
            <person name="Noda S."/>
            <person name="Hongoh Y."/>
            <person name="Hattori M."/>
            <person name="Ohkuma M."/>
        </authorList>
    </citation>
    <scope>NUCLEOTIDE SEQUENCE [LARGE SCALE GENOMIC DNA]</scope>
    <source>
        <strain evidence="9">JCM 15548</strain>
    </source>
</reference>
<dbReference type="SUPFAM" id="SSF144091">
    <property type="entry name" value="Rhomboid-like"/>
    <property type="match status" value="1"/>
</dbReference>
<evidence type="ECO:0000313" key="10">
    <source>
        <dbReference type="Proteomes" id="UP000032900"/>
    </source>
</evidence>
<feature type="transmembrane region" description="Helical" evidence="7">
    <location>
        <begin position="111"/>
        <end position="131"/>
    </location>
</feature>
<evidence type="ECO:0000256" key="3">
    <source>
        <dbReference type="ARBA" id="ARBA00022692"/>
    </source>
</evidence>
<dbReference type="Proteomes" id="UP000032900">
    <property type="component" value="Unassembled WGS sequence"/>
</dbReference>
<evidence type="ECO:0000256" key="1">
    <source>
        <dbReference type="ARBA" id="ARBA00004141"/>
    </source>
</evidence>
<comment type="similarity">
    <text evidence="2">Belongs to the peptidase S54 family.</text>
</comment>
<evidence type="ECO:0000256" key="7">
    <source>
        <dbReference type="SAM" id="Phobius"/>
    </source>
</evidence>
<dbReference type="AlphaFoldDB" id="A0A0E9M1Z5"/>
<organism evidence="9 10">
    <name type="scientific">Geofilum rubicundum JCM 15548</name>
    <dbReference type="NCBI Taxonomy" id="1236989"/>
    <lineage>
        <taxon>Bacteria</taxon>
        <taxon>Pseudomonadati</taxon>
        <taxon>Bacteroidota</taxon>
        <taxon>Bacteroidia</taxon>
        <taxon>Marinilabiliales</taxon>
        <taxon>Marinilabiliaceae</taxon>
        <taxon>Geofilum</taxon>
    </lineage>
</organism>
<dbReference type="InterPro" id="IPR022764">
    <property type="entry name" value="Peptidase_S54_rhomboid_dom"/>
</dbReference>
<evidence type="ECO:0000256" key="2">
    <source>
        <dbReference type="ARBA" id="ARBA00009045"/>
    </source>
</evidence>
<feature type="domain" description="Peptidase S54 rhomboid" evidence="8">
    <location>
        <begin position="39"/>
        <end position="187"/>
    </location>
</feature>
<feature type="transmembrane region" description="Helical" evidence="7">
    <location>
        <begin position="6"/>
        <end position="24"/>
    </location>
</feature>
<feature type="transmembrane region" description="Helical" evidence="7">
    <location>
        <begin position="87"/>
        <end position="104"/>
    </location>
</feature>
<comment type="subcellular location">
    <subcellularLocation>
        <location evidence="1">Membrane</location>
        <topology evidence="1">Multi-pass membrane protein</topology>
    </subcellularLocation>
</comment>
<dbReference type="OrthoDB" id="9807874at2"/>
<evidence type="ECO:0000256" key="4">
    <source>
        <dbReference type="ARBA" id="ARBA00022801"/>
    </source>
</evidence>
<dbReference type="InterPro" id="IPR050925">
    <property type="entry name" value="Rhomboid_protease_S54"/>
</dbReference>
<keyword evidence="10" id="KW-1185">Reference proteome</keyword>
<dbReference type="PANTHER" id="PTHR43731:SF14">
    <property type="entry name" value="PRESENILIN-ASSOCIATED RHOMBOID-LIKE PROTEIN, MITOCHONDRIAL"/>
    <property type="match status" value="1"/>
</dbReference>
<dbReference type="RefSeq" id="WP_062126917.1">
    <property type="nucleotide sequence ID" value="NZ_BAZW01000039.1"/>
</dbReference>
<evidence type="ECO:0000313" key="9">
    <source>
        <dbReference type="EMBL" id="GAO31145.1"/>
    </source>
</evidence>
<evidence type="ECO:0000259" key="8">
    <source>
        <dbReference type="Pfam" id="PF01694"/>
    </source>
</evidence>
<dbReference type="EMBL" id="BAZW01000039">
    <property type="protein sequence ID" value="GAO31145.1"/>
    <property type="molecule type" value="Genomic_DNA"/>
</dbReference>
<evidence type="ECO:0000256" key="6">
    <source>
        <dbReference type="ARBA" id="ARBA00023136"/>
    </source>
</evidence>
<keyword evidence="6 7" id="KW-0472">Membrane</keyword>